<dbReference type="AlphaFoldDB" id="A0A6J4N8X7"/>
<reference evidence="2" key="1">
    <citation type="submission" date="2020-02" db="EMBL/GenBank/DDBJ databases">
        <authorList>
            <person name="Meier V. D."/>
        </authorList>
    </citation>
    <scope>NUCLEOTIDE SEQUENCE</scope>
    <source>
        <strain evidence="2">AVDCRST_MAG93</strain>
    </source>
</reference>
<dbReference type="InterPro" id="IPR007560">
    <property type="entry name" value="Restrct_endonuc_IV_Mrr"/>
</dbReference>
<evidence type="ECO:0000313" key="2">
    <source>
        <dbReference type="EMBL" id="CAA9377258.1"/>
    </source>
</evidence>
<organism evidence="2">
    <name type="scientific">uncultured Chloroflexia bacterium</name>
    <dbReference type="NCBI Taxonomy" id="1672391"/>
    <lineage>
        <taxon>Bacteria</taxon>
        <taxon>Bacillati</taxon>
        <taxon>Chloroflexota</taxon>
        <taxon>Chloroflexia</taxon>
        <taxon>environmental samples</taxon>
    </lineage>
</organism>
<accession>A0A6J4N8X7</accession>
<dbReference type="GO" id="GO:0009307">
    <property type="term" value="P:DNA restriction-modification system"/>
    <property type="evidence" value="ECO:0007669"/>
    <property type="project" value="InterPro"/>
</dbReference>
<evidence type="ECO:0000259" key="1">
    <source>
        <dbReference type="Pfam" id="PF04471"/>
    </source>
</evidence>
<protein>
    <recommendedName>
        <fullName evidence="1">Restriction endonuclease type IV Mrr domain-containing protein</fullName>
    </recommendedName>
</protein>
<dbReference type="PANTHER" id="PTHR30015">
    <property type="entry name" value="MRR RESTRICTION SYSTEM PROTEIN"/>
    <property type="match status" value="1"/>
</dbReference>
<dbReference type="EMBL" id="CADCTR010002990">
    <property type="protein sequence ID" value="CAA9377258.1"/>
    <property type="molecule type" value="Genomic_DNA"/>
</dbReference>
<feature type="non-terminal residue" evidence="2">
    <location>
        <position position="1"/>
    </location>
</feature>
<dbReference type="Pfam" id="PF04471">
    <property type="entry name" value="Mrr_cat"/>
    <property type="match status" value="1"/>
</dbReference>
<proteinExistence type="predicted"/>
<dbReference type="PANTHER" id="PTHR30015:SF6">
    <property type="entry name" value="SLL1429 PROTEIN"/>
    <property type="match status" value="1"/>
</dbReference>
<dbReference type="InterPro" id="IPR011856">
    <property type="entry name" value="tRNA_endonuc-like_dom_sf"/>
</dbReference>
<dbReference type="InterPro" id="IPR011335">
    <property type="entry name" value="Restrct_endonuc-II-like"/>
</dbReference>
<dbReference type="GO" id="GO:0003677">
    <property type="term" value="F:DNA binding"/>
    <property type="evidence" value="ECO:0007669"/>
    <property type="project" value="InterPro"/>
</dbReference>
<dbReference type="Gene3D" id="3.40.1350.10">
    <property type="match status" value="1"/>
</dbReference>
<dbReference type="InterPro" id="IPR052906">
    <property type="entry name" value="Type_IV_Methyl-Rstrct_Enzyme"/>
</dbReference>
<gene>
    <name evidence="2" type="ORF">AVDCRST_MAG93-8915</name>
</gene>
<sequence length="157" mass="17538">LVVRFIVLCVAIIAIGLIKQRRLAATGIFEIDKMEGIDFEKRLELLFRQLGYRVERTRARGDYGADLILAKDGVKTAVQAKRSKKAIGVKAVQEVGAAKNYYRCTAAMVVTNNVYTKQAQNPARANDIALWDRDRLVENLRFAGRSREAARVRGEGA</sequence>
<dbReference type="GO" id="GO:0015666">
    <property type="term" value="F:restriction endodeoxyribonuclease activity"/>
    <property type="evidence" value="ECO:0007669"/>
    <property type="project" value="TreeGrafter"/>
</dbReference>
<feature type="domain" description="Restriction endonuclease type IV Mrr" evidence="1">
    <location>
        <begin position="31"/>
        <end position="138"/>
    </location>
</feature>
<dbReference type="SUPFAM" id="SSF52980">
    <property type="entry name" value="Restriction endonuclease-like"/>
    <property type="match status" value="1"/>
</dbReference>
<name>A0A6J4N8X7_9CHLR</name>